<evidence type="ECO:0000259" key="7">
    <source>
        <dbReference type="PROSITE" id="PS01124"/>
    </source>
</evidence>
<evidence type="ECO:0000256" key="3">
    <source>
        <dbReference type="ARBA" id="ARBA00023125"/>
    </source>
</evidence>
<organism evidence="9 10">
    <name type="scientific">Faecalicatena orotica</name>
    <dbReference type="NCBI Taxonomy" id="1544"/>
    <lineage>
        <taxon>Bacteria</taxon>
        <taxon>Bacillati</taxon>
        <taxon>Bacillota</taxon>
        <taxon>Clostridia</taxon>
        <taxon>Lachnospirales</taxon>
        <taxon>Lachnospiraceae</taxon>
        <taxon>Faecalicatena</taxon>
    </lineage>
</organism>
<sequence>MKMIKILLVEDEDGIRTSIANAFSWNKLGCELYRTAASGLEALEICIQNPPDIVISDIVMPGIDGLTFVKYIKEKQPDMQFIILTGHRNFDYAKDALNLGAAYFMLKPVNYNELKEAIVSLVSRITDTQEGRKQEIQKEQLLCGLLSGRLQPENLHETPLSSWFQRVSCYQVLTLAFDNGEETADNVLRLENLSIFAGHMLKDYSCLFTKMDSGYFIIIFPYYQKEENMFAQKELFLLLQRKTADFFRTPVSMGVSKLLTGFSQLHEGYIQSMRALGQKFFSGNSSLNFFLPTHSEDICQITDFNLPSLSAQKTADLLKRSNGLLLEQLANDLFFELFSPYHQNIGLIKSSFIIVAILCIKKVVREDSRQLALILEKYGNFQMAVKAQTLQDLKDIFINLVLDLSEYQALKLSPKQTVIDKVIVFIEENYQTNISLNDIAKTVYLSPSYLSSMITRETGKSFTDILNEIRIQKAIELLKDPKRKIADVAYNVGFNEPQYFSIVFKKVTQLTPREYREMFLNEPRDI</sequence>
<dbReference type="AlphaFoldDB" id="A0A2Y9BMZ3"/>
<dbReference type="PROSITE" id="PS00041">
    <property type="entry name" value="HTH_ARAC_FAMILY_1"/>
    <property type="match status" value="1"/>
</dbReference>
<dbReference type="InterPro" id="IPR018060">
    <property type="entry name" value="HTH_AraC"/>
</dbReference>
<dbReference type="CDD" id="cd17536">
    <property type="entry name" value="REC_YesN-like"/>
    <property type="match status" value="1"/>
</dbReference>
<evidence type="ECO:0000256" key="6">
    <source>
        <dbReference type="PROSITE-ProRule" id="PRU00169"/>
    </source>
</evidence>
<evidence type="ECO:0000256" key="5">
    <source>
        <dbReference type="ARBA" id="ARBA00024867"/>
    </source>
</evidence>
<dbReference type="PANTHER" id="PTHR43280">
    <property type="entry name" value="ARAC-FAMILY TRANSCRIPTIONAL REGULATOR"/>
    <property type="match status" value="1"/>
</dbReference>
<evidence type="ECO:0000256" key="4">
    <source>
        <dbReference type="ARBA" id="ARBA00023163"/>
    </source>
</evidence>
<dbReference type="PROSITE" id="PS01124">
    <property type="entry name" value="HTH_ARAC_FAMILY_2"/>
    <property type="match status" value="1"/>
</dbReference>
<dbReference type="Gene3D" id="3.40.50.2300">
    <property type="match status" value="1"/>
</dbReference>
<evidence type="ECO:0000259" key="8">
    <source>
        <dbReference type="PROSITE" id="PS50110"/>
    </source>
</evidence>
<dbReference type="SMART" id="SM00448">
    <property type="entry name" value="REC"/>
    <property type="match status" value="1"/>
</dbReference>
<dbReference type="InterPro" id="IPR020449">
    <property type="entry name" value="Tscrpt_reg_AraC-type_HTH"/>
</dbReference>
<feature type="domain" description="Response regulatory" evidence="8">
    <location>
        <begin position="5"/>
        <end position="122"/>
    </location>
</feature>
<keyword evidence="6" id="KW-0597">Phosphoprotein</keyword>
<dbReference type="Pfam" id="PF12833">
    <property type="entry name" value="HTH_18"/>
    <property type="match status" value="1"/>
</dbReference>
<dbReference type="EMBL" id="QGDL01000019">
    <property type="protein sequence ID" value="PWJ21567.1"/>
    <property type="molecule type" value="Genomic_DNA"/>
</dbReference>
<comment type="function">
    <text evidence="5">May play the central regulatory role in sporulation. It may be an element of the effector pathway responsible for the activation of sporulation genes in response to nutritional stress. Spo0A may act in concert with spo0H (a sigma factor) to control the expression of some genes that are critical to the sporulation process.</text>
</comment>
<keyword evidence="2" id="KW-0805">Transcription regulation</keyword>
<dbReference type="InterPro" id="IPR009057">
    <property type="entry name" value="Homeodomain-like_sf"/>
</dbReference>
<dbReference type="Gene3D" id="1.10.10.60">
    <property type="entry name" value="Homeodomain-like"/>
    <property type="match status" value="2"/>
</dbReference>
<keyword evidence="4" id="KW-0804">Transcription</keyword>
<feature type="modified residue" description="4-aspartylphosphate" evidence="6">
    <location>
        <position position="57"/>
    </location>
</feature>
<dbReference type="GO" id="GO:0000160">
    <property type="term" value="P:phosphorelay signal transduction system"/>
    <property type="evidence" value="ECO:0007669"/>
    <property type="project" value="InterPro"/>
</dbReference>
<evidence type="ECO:0000256" key="2">
    <source>
        <dbReference type="ARBA" id="ARBA00023015"/>
    </source>
</evidence>
<name>A0A2Y9BMZ3_9FIRM</name>
<comment type="caution">
    <text evidence="9">The sequence shown here is derived from an EMBL/GenBank/DDBJ whole genome shotgun (WGS) entry which is preliminary data.</text>
</comment>
<dbReference type="PANTHER" id="PTHR43280:SF28">
    <property type="entry name" value="HTH-TYPE TRANSCRIPTIONAL ACTIVATOR RHAS"/>
    <property type="match status" value="1"/>
</dbReference>
<evidence type="ECO:0000256" key="1">
    <source>
        <dbReference type="ARBA" id="ARBA00018672"/>
    </source>
</evidence>
<dbReference type="InterPro" id="IPR011006">
    <property type="entry name" value="CheY-like_superfamily"/>
</dbReference>
<feature type="domain" description="HTH araC/xylS-type" evidence="7">
    <location>
        <begin position="420"/>
        <end position="518"/>
    </location>
</feature>
<dbReference type="InterPro" id="IPR001789">
    <property type="entry name" value="Sig_transdc_resp-reg_receiver"/>
</dbReference>
<dbReference type="GO" id="GO:0043565">
    <property type="term" value="F:sequence-specific DNA binding"/>
    <property type="evidence" value="ECO:0007669"/>
    <property type="project" value="InterPro"/>
</dbReference>
<dbReference type="PRINTS" id="PR00032">
    <property type="entry name" value="HTHARAC"/>
</dbReference>
<dbReference type="InterPro" id="IPR018062">
    <property type="entry name" value="HTH_AraC-typ_CS"/>
</dbReference>
<dbReference type="SMART" id="SM00342">
    <property type="entry name" value="HTH_ARAC"/>
    <property type="match status" value="1"/>
</dbReference>
<dbReference type="SUPFAM" id="SSF52172">
    <property type="entry name" value="CheY-like"/>
    <property type="match status" value="1"/>
</dbReference>
<dbReference type="Proteomes" id="UP000245845">
    <property type="component" value="Unassembled WGS sequence"/>
</dbReference>
<dbReference type="GO" id="GO:0003700">
    <property type="term" value="F:DNA-binding transcription factor activity"/>
    <property type="evidence" value="ECO:0007669"/>
    <property type="project" value="InterPro"/>
</dbReference>
<dbReference type="Pfam" id="PF00072">
    <property type="entry name" value="Response_reg"/>
    <property type="match status" value="1"/>
</dbReference>
<keyword evidence="3" id="KW-0238">DNA-binding</keyword>
<protein>
    <recommendedName>
        <fullName evidence="1">Stage 0 sporulation protein A homolog</fullName>
    </recommendedName>
</protein>
<evidence type="ECO:0000313" key="9">
    <source>
        <dbReference type="EMBL" id="PWJ21567.1"/>
    </source>
</evidence>
<keyword evidence="10" id="KW-1185">Reference proteome</keyword>
<proteinExistence type="predicted"/>
<accession>A0A2Y9BMZ3</accession>
<evidence type="ECO:0000313" key="10">
    <source>
        <dbReference type="Proteomes" id="UP000245845"/>
    </source>
</evidence>
<dbReference type="PROSITE" id="PS50110">
    <property type="entry name" value="RESPONSE_REGULATORY"/>
    <property type="match status" value="1"/>
</dbReference>
<dbReference type="SUPFAM" id="SSF46689">
    <property type="entry name" value="Homeodomain-like"/>
    <property type="match status" value="2"/>
</dbReference>
<dbReference type="OrthoDB" id="9794370at2"/>
<gene>
    <name evidence="9" type="ORF">A8806_11957</name>
</gene>
<reference evidence="9 10" key="1">
    <citation type="submission" date="2018-05" db="EMBL/GenBank/DDBJ databases">
        <title>The Hungate 1000. A catalogue of reference genomes from the rumen microbiome.</title>
        <authorList>
            <person name="Kelly W."/>
        </authorList>
    </citation>
    <scope>NUCLEOTIDE SEQUENCE [LARGE SCALE GENOMIC DNA]</scope>
    <source>
        <strain evidence="9 10">NLAE-zl-C242</strain>
    </source>
</reference>